<evidence type="ECO:0000313" key="4">
    <source>
        <dbReference type="Proteomes" id="UP000284842"/>
    </source>
</evidence>
<organism evidence="3 4">
    <name type="scientific">Panaeolus cyanescens</name>
    <dbReference type="NCBI Taxonomy" id="181874"/>
    <lineage>
        <taxon>Eukaryota</taxon>
        <taxon>Fungi</taxon>
        <taxon>Dikarya</taxon>
        <taxon>Basidiomycota</taxon>
        <taxon>Agaricomycotina</taxon>
        <taxon>Agaricomycetes</taxon>
        <taxon>Agaricomycetidae</taxon>
        <taxon>Agaricales</taxon>
        <taxon>Agaricineae</taxon>
        <taxon>Galeropsidaceae</taxon>
        <taxon>Panaeolus</taxon>
    </lineage>
</organism>
<dbReference type="SUPFAM" id="SSF53474">
    <property type="entry name" value="alpha/beta-Hydrolases"/>
    <property type="match status" value="1"/>
</dbReference>
<dbReference type="Pfam" id="PF12146">
    <property type="entry name" value="Hydrolase_4"/>
    <property type="match status" value="1"/>
</dbReference>
<dbReference type="InterPro" id="IPR051044">
    <property type="entry name" value="MAG_DAG_Lipase"/>
</dbReference>
<gene>
    <name evidence="3" type="ORF">CVT24_008455</name>
</gene>
<dbReference type="FunCoup" id="A0A409VBZ3">
    <property type="interactions" value="123"/>
</dbReference>
<dbReference type="OrthoDB" id="10249433at2759"/>
<evidence type="ECO:0000256" key="1">
    <source>
        <dbReference type="SAM" id="MobiDB-lite"/>
    </source>
</evidence>
<dbReference type="InParanoid" id="A0A409VBZ3"/>
<dbReference type="InterPro" id="IPR022742">
    <property type="entry name" value="Hydrolase_4"/>
</dbReference>
<dbReference type="STRING" id="181874.A0A409VBZ3"/>
<name>A0A409VBZ3_9AGAR</name>
<evidence type="ECO:0000313" key="3">
    <source>
        <dbReference type="EMBL" id="PPQ64553.1"/>
    </source>
</evidence>
<protein>
    <recommendedName>
        <fullName evidence="2">Serine aminopeptidase S33 domain-containing protein</fullName>
    </recommendedName>
</protein>
<proteinExistence type="predicted"/>
<dbReference type="EMBL" id="NHTK01006085">
    <property type="protein sequence ID" value="PPQ64553.1"/>
    <property type="molecule type" value="Genomic_DNA"/>
</dbReference>
<dbReference type="Proteomes" id="UP000284842">
    <property type="component" value="Unassembled WGS sequence"/>
</dbReference>
<accession>A0A409VBZ3</accession>
<sequence>MSSGQSFTEEWLEGPSSTKFYTRTYTPASSTELKAVVVFVHGFAEHVGRYQHFHPLFASNGIAVFAFDQRGFGLTAQDTTGKKDKNSAYGKTTWKEQQADIAWALEHASAKFPGKPLFLMGHSMGGGEVCGFATQGENGPHCGVLDKLSGVIATSPLLEQTKPAGKLLKWVASRASNFAPNVLIPAAVNASDLSHDPAVGEAYLKDPLVKQAGGLKNIADMILKGENLVKSAYTHWPKHLPVLLIHGTEDKVTSHKATQLLHDRISAEKKRITLFTGGYHELQNEPDGVQERLLNEIVGFINEHLTVPAPKPQAESTPQPPAESTEVEAVTETGPEAIGATRAKM</sequence>
<feature type="region of interest" description="Disordered" evidence="1">
    <location>
        <begin position="307"/>
        <end position="345"/>
    </location>
</feature>
<evidence type="ECO:0000259" key="2">
    <source>
        <dbReference type="Pfam" id="PF12146"/>
    </source>
</evidence>
<feature type="compositionally biased region" description="Low complexity" evidence="1">
    <location>
        <begin position="322"/>
        <end position="333"/>
    </location>
</feature>
<keyword evidence="4" id="KW-1185">Reference proteome</keyword>
<dbReference type="PANTHER" id="PTHR11614">
    <property type="entry name" value="PHOSPHOLIPASE-RELATED"/>
    <property type="match status" value="1"/>
</dbReference>
<dbReference type="InterPro" id="IPR029058">
    <property type="entry name" value="AB_hydrolase_fold"/>
</dbReference>
<comment type="caution">
    <text evidence="3">The sequence shown here is derived from an EMBL/GenBank/DDBJ whole genome shotgun (WGS) entry which is preliminary data.</text>
</comment>
<dbReference type="AlphaFoldDB" id="A0A409VBZ3"/>
<feature type="domain" description="Serine aminopeptidase S33" evidence="2">
    <location>
        <begin position="32"/>
        <end position="287"/>
    </location>
</feature>
<reference evidence="3 4" key="1">
    <citation type="journal article" date="2018" name="Evol. Lett.">
        <title>Horizontal gene cluster transfer increased hallucinogenic mushroom diversity.</title>
        <authorList>
            <person name="Reynolds H.T."/>
            <person name="Vijayakumar V."/>
            <person name="Gluck-Thaler E."/>
            <person name="Korotkin H.B."/>
            <person name="Matheny P.B."/>
            <person name="Slot J.C."/>
        </authorList>
    </citation>
    <scope>NUCLEOTIDE SEQUENCE [LARGE SCALE GENOMIC DNA]</scope>
    <source>
        <strain evidence="3 4">2629</strain>
    </source>
</reference>
<dbReference type="Gene3D" id="3.40.50.1820">
    <property type="entry name" value="alpha/beta hydrolase"/>
    <property type="match status" value="1"/>
</dbReference>